<dbReference type="VEuPathDB" id="FungiDB:GMDG_03179"/>
<feature type="compositionally biased region" description="Basic and acidic residues" evidence="2">
    <location>
        <begin position="40"/>
        <end position="55"/>
    </location>
</feature>
<sequence>MQKSRKTANAAEEEARKAAEEKAAKEAADKKNQQMAAEEEAAKKTAEEEAAKDADNENPQMTEEEKAAKKAADEEAAKKAAEEKAAKDADNENPQMTEEEKAAKKAAEEEAAKKAAEDKAAKEPPSDNENDDINQNGIAHDKSSPNIMLQRRGGELKPNSVEKWGVDDLAAVKLIAIDVPLDYASSPVNLVKLIPKMTGTEKDAFKANNETIPRQPDVQLYCEWNEPLILDTGEEIFSSWESRATCRLIWKKNADAYLLYVAKFIEEWYQKVSGGQYADKPMPTIEIFRAGRSMSPGTEATPTPKNTPRQTPEPKVTPVPFRMKPPPGTGNKSPSILSSDDDKETEEEDEEEEEEEEEEREQELREKRIREIEGQYRAKHNISPKARLTPKQEKAIIKKFTSTYGAIEQEEEETEQEFQEKRIREIEGQYRAKHNISPKARLTPKQEKAIIKKFTSTYGAIEQEEEETEQEFQEKRIREIEGQYRAKHNISPKDRLMPKQEKAIKKKFTSTYGVI</sequence>
<feature type="compositionally biased region" description="Polar residues" evidence="2">
    <location>
        <begin position="295"/>
        <end position="310"/>
    </location>
</feature>
<feature type="region of interest" description="Disordered" evidence="2">
    <location>
        <begin position="290"/>
        <end position="394"/>
    </location>
</feature>
<feature type="region of interest" description="Disordered" evidence="2">
    <location>
        <begin position="1"/>
        <end position="146"/>
    </location>
</feature>
<name>A0A177A3E1_9PEZI</name>
<feature type="compositionally biased region" description="Acidic residues" evidence="2">
    <location>
        <begin position="339"/>
        <end position="361"/>
    </location>
</feature>
<evidence type="ECO:0000256" key="1">
    <source>
        <dbReference type="SAM" id="Coils"/>
    </source>
</evidence>
<protein>
    <submittedName>
        <fullName evidence="3">Uncharacterized protein</fullName>
    </submittedName>
</protein>
<accession>A0A177A3E1</accession>
<dbReference type="RefSeq" id="XP_024321980.1">
    <property type="nucleotide sequence ID" value="XM_024470730.1"/>
</dbReference>
<proteinExistence type="predicted"/>
<feature type="compositionally biased region" description="Basic and acidic residues" evidence="2">
    <location>
        <begin position="362"/>
        <end position="376"/>
    </location>
</feature>
<dbReference type="OrthoDB" id="3439613at2759"/>
<dbReference type="EMBL" id="KV441403">
    <property type="protein sequence ID" value="OAF56688.1"/>
    <property type="molecule type" value="Genomic_DNA"/>
</dbReference>
<evidence type="ECO:0000313" key="3">
    <source>
        <dbReference type="EMBL" id="OAF56688.1"/>
    </source>
</evidence>
<organism evidence="3">
    <name type="scientific">Pseudogymnoascus destructans</name>
    <dbReference type="NCBI Taxonomy" id="655981"/>
    <lineage>
        <taxon>Eukaryota</taxon>
        <taxon>Fungi</taxon>
        <taxon>Dikarya</taxon>
        <taxon>Ascomycota</taxon>
        <taxon>Pezizomycotina</taxon>
        <taxon>Leotiomycetes</taxon>
        <taxon>Thelebolales</taxon>
        <taxon>Thelebolaceae</taxon>
        <taxon>Pseudogymnoascus</taxon>
    </lineage>
</organism>
<dbReference type="Proteomes" id="UP000077154">
    <property type="component" value="Unassembled WGS sequence"/>
</dbReference>
<gene>
    <name evidence="3" type="ORF">VC83_07153</name>
</gene>
<reference evidence="3" key="1">
    <citation type="submission" date="2016-03" db="EMBL/GenBank/DDBJ databases">
        <title>Updated assembly of Pseudogymnoascus destructans, the fungus causing white-nose syndrome of bats.</title>
        <authorList>
            <person name="Palmer J.M."/>
            <person name="Drees K.P."/>
            <person name="Foster J.T."/>
            <person name="Lindner D.L."/>
        </authorList>
    </citation>
    <scope>NUCLEOTIDE SEQUENCE [LARGE SCALE GENOMIC DNA]</scope>
    <source>
        <strain evidence="3">20631-21</strain>
    </source>
</reference>
<feature type="compositionally biased region" description="Basic and acidic residues" evidence="2">
    <location>
        <begin position="63"/>
        <end position="90"/>
    </location>
</feature>
<feature type="compositionally biased region" description="Basic and acidic residues" evidence="2">
    <location>
        <begin position="13"/>
        <end position="32"/>
    </location>
</feature>
<feature type="coiled-coil region" evidence="1">
    <location>
        <begin position="397"/>
        <end position="483"/>
    </location>
</feature>
<dbReference type="GeneID" id="36290202"/>
<evidence type="ECO:0000256" key="2">
    <source>
        <dbReference type="SAM" id="MobiDB-lite"/>
    </source>
</evidence>
<keyword evidence="1" id="KW-0175">Coiled coil</keyword>
<feature type="compositionally biased region" description="Basic and acidic residues" evidence="2">
    <location>
        <begin position="98"/>
        <end position="125"/>
    </location>
</feature>
<dbReference type="AlphaFoldDB" id="A0A177A3E1"/>